<keyword evidence="7 10" id="KW-1133">Transmembrane helix</keyword>
<feature type="transmembrane region" description="Helical" evidence="10">
    <location>
        <begin position="397"/>
        <end position="427"/>
    </location>
</feature>
<evidence type="ECO:0000256" key="3">
    <source>
        <dbReference type="ARBA" id="ARBA00010026"/>
    </source>
</evidence>
<evidence type="ECO:0000256" key="8">
    <source>
        <dbReference type="ARBA" id="ARBA00023136"/>
    </source>
</evidence>
<dbReference type="eggNOG" id="KOG2552">
    <property type="taxonomic scope" value="Eukaryota"/>
</dbReference>
<feature type="region of interest" description="Disordered" evidence="9">
    <location>
        <begin position="1"/>
        <end position="20"/>
    </location>
</feature>
<feature type="transmembrane region" description="Helical" evidence="10">
    <location>
        <begin position="468"/>
        <end position="490"/>
    </location>
</feature>
<name>A0A0L0H9I8_SPIPD</name>
<dbReference type="STRING" id="645134.A0A0L0H9I8"/>
<organism evidence="11 12">
    <name type="scientific">Spizellomyces punctatus (strain DAOM BR117)</name>
    <dbReference type="NCBI Taxonomy" id="645134"/>
    <lineage>
        <taxon>Eukaryota</taxon>
        <taxon>Fungi</taxon>
        <taxon>Fungi incertae sedis</taxon>
        <taxon>Chytridiomycota</taxon>
        <taxon>Chytridiomycota incertae sedis</taxon>
        <taxon>Chytridiomycetes</taxon>
        <taxon>Spizellomycetales</taxon>
        <taxon>Spizellomycetaceae</taxon>
        <taxon>Spizellomyces</taxon>
    </lineage>
</organism>
<feature type="transmembrane region" description="Helical" evidence="10">
    <location>
        <begin position="439"/>
        <end position="462"/>
    </location>
</feature>
<feature type="transmembrane region" description="Helical" evidence="10">
    <location>
        <begin position="371"/>
        <end position="391"/>
    </location>
</feature>
<keyword evidence="8 10" id="KW-0472">Membrane</keyword>
<comment type="pathway">
    <text evidence="2">Glycolipid biosynthesis; glycosylphosphatidylinositol-anchor biosynthesis.</text>
</comment>
<keyword evidence="12" id="KW-1185">Reference proteome</keyword>
<accession>A0A0L0H9I8</accession>
<dbReference type="InterPro" id="IPR009600">
    <property type="entry name" value="PIG-U"/>
</dbReference>
<evidence type="ECO:0000256" key="7">
    <source>
        <dbReference type="ARBA" id="ARBA00022989"/>
    </source>
</evidence>
<dbReference type="GeneID" id="27690386"/>
<dbReference type="PANTHER" id="PTHR13121:SF0">
    <property type="entry name" value="PHOSPHATIDYLINOSITOL GLYCAN ANCHOR BIOSYNTHESIS CLASS U PROTEIN"/>
    <property type="match status" value="1"/>
</dbReference>
<dbReference type="GO" id="GO:0006506">
    <property type="term" value="P:GPI anchor biosynthetic process"/>
    <property type="evidence" value="ECO:0007669"/>
    <property type="project" value="UniProtKB-UniPathway"/>
</dbReference>
<reference evidence="11 12" key="1">
    <citation type="submission" date="2009-08" db="EMBL/GenBank/DDBJ databases">
        <title>The Genome Sequence of Spizellomyces punctatus strain DAOM BR117.</title>
        <authorList>
            <consortium name="The Broad Institute Genome Sequencing Platform"/>
            <person name="Russ C."/>
            <person name="Cuomo C."/>
            <person name="Shea T."/>
            <person name="Young S.K."/>
            <person name="Zeng Q."/>
            <person name="Koehrsen M."/>
            <person name="Haas B."/>
            <person name="Borodovsky M."/>
            <person name="Guigo R."/>
            <person name="Alvarado L."/>
            <person name="Berlin A."/>
            <person name="Bochicchio J."/>
            <person name="Borenstein D."/>
            <person name="Chapman S."/>
            <person name="Chen Z."/>
            <person name="Engels R."/>
            <person name="Freedman E."/>
            <person name="Gellesch M."/>
            <person name="Goldberg J."/>
            <person name="Griggs A."/>
            <person name="Gujja S."/>
            <person name="Heiman D."/>
            <person name="Hepburn T."/>
            <person name="Howarth C."/>
            <person name="Jen D."/>
            <person name="Larson L."/>
            <person name="Lewis B."/>
            <person name="Mehta T."/>
            <person name="Park D."/>
            <person name="Pearson M."/>
            <person name="Roberts A."/>
            <person name="Saif S."/>
            <person name="Shenoy N."/>
            <person name="Sisk P."/>
            <person name="Stolte C."/>
            <person name="Sykes S."/>
            <person name="Thomson T."/>
            <person name="Walk T."/>
            <person name="White J."/>
            <person name="Yandava C."/>
            <person name="Burger G."/>
            <person name="Gray M.W."/>
            <person name="Holland P.W.H."/>
            <person name="King N."/>
            <person name="Lang F.B.F."/>
            <person name="Roger A.J."/>
            <person name="Ruiz-Trillo I."/>
            <person name="Lander E."/>
            <person name="Nusbaum C."/>
        </authorList>
    </citation>
    <scope>NUCLEOTIDE SEQUENCE [LARGE SCALE GENOMIC DNA]</scope>
    <source>
        <strain evidence="11 12">DAOM BR117</strain>
    </source>
</reference>
<evidence type="ECO:0000256" key="1">
    <source>
        <dbReference type="ARBA" id="ARBA00004477"/>
    </source>
</evidence>
<comment type="subcellular location">
    <subcellularLocation>
        <location evidence="1">Endoplasmic reticulum membrane</location>
        <topology evidence="1">Multi-pass membrane protein</topology>
    </subcellularLocation>
</comment>
<comment type="similarity">
    <text evidence="3">Belongs to the PIGU family.</text>
</comment>
<dbReference type="OrthoDB" id="549017at2759"/>
<evidence type="ECO:0000313" key="11">
    <source>
        <dbReference type="EMBL" id="KNC97681.1"/>
    </source>
</evidence>
<keyword evidence="6" id="KW-0256">Endoplasmic reticulum</keyword>
<dbReference type="GO" id="GO:0042765">
    <property type="term" value="C:GPI-anchor transamidase complex"/>
    <property type="evidence" value="ECO:0007669"/>
    <property type="project" value="InterPro"/>
</dbReference>
<gene>
    <name evidence="11" type="ORF">SPPG_07145</name>
</gene>
<feature type="transmembrane region" description="Helical" evidence="10">
    <location>
        <begin position="316"/>
        <end position="337"/>
    </location>
</feature>
<dbReference type="EMBL" id="KQ257463">
    <property type="protein sequence ID" value="KNC97681.1"/>
    <property type="molecule type" value="Genomic_DNA"/>
</dbReference>
<dbReference type="FunCoup" id="A0A0L0H9I8">
    <property type="interactions" value="468"/>
</dbReference>
<dbReference type="OMA" id="ALWHLWI"/>
<evidence type="ECO:0000256" key="2">
    <source>
        <dbReference type="ARBA" id="ARBA00004687"/>
    </source>
</evidence>
<keyword evidence="4" id="KW-0337">GPI-anchor biosynthesis</keyword>
<dbReference type="Pfam" id="PF06728">
    <property type="entry name" value="PIG-U"/>
    <property type="match status" value="1"/>
</dbReference>
<dbReference type="AlphaFoldDB" id="A0A0L0H9I8"/>
<keyword evidence="5 10" id="KW-0812">Transmembrane</keyword>
<evidence type="ECO:0000313" key="12">
    <source>
        <dbReference type="Proteomes" id="UP000053201"/>
    </source>
</evidence>
<feature type="region of interest" description="Disordered" evidence="9">
    <location>
        <begin position="137"/>
        <end position="171"/>
    </location>
</feature>
<evidence type="ECO:0008006" key="13">
    <source>
        <dbReference type="Google" id="ProtNLM"/>
    </source>
</evidence>
<feature type="transmembrane region" description="Helical" evidence="10">
    <location>
        <begin position="244"/>
        <end position="265"/>
    </location>
</feature>
<dbReference type="UniPathway" id="UPA00196"/>
<feature type="compositionally biased region" description="Acidic residues" evidence="9">
    <location>
        <begin position="149"/>
        <end position="159"/>
    </location>
</feature>
<feature type="transmembrane region" description="Helical" evidence="10">
    <location>
        <begin position="343"/>
        <end position="362"/>
    </location>
</feature>
<evidence type="ECO:0000256" key="9">
    <source>
        <dbReference type="SAM" id="MobiDB-lite"/>
    </source>
</evidence>
<protein>
    <recommendedName>
        <fullName evidence="13">GPI transamidase subunit PIG-U</fullName>
    </recommendedName>
</protein>
<dbReference type="InParanoid" id="A0A0L0H9I8"/>
<evidence type="ECO:0000256" key="10">
    <source>
        <dbReference type="SAM" id="Phobius"/>
    </source>
</evidence>
<evidence type="ECO:0000256" key="5">
    <source>
        <dbReference type="ARBA" id="ARBA00022692"/>
    </source>
</evidence>
<evidence type="ECO:0000256" key="4">
    <source>
        <dbReference type="ARBA" id="ARBA00022502"/>
    </source>
</evidence>
<proteinExistence type="inferred from homology"/>
<dbReference type="PANTHER" id="PTHR13121">
    <property type="entry name" value="GPI TRANSAMIDASE COMPONENT PIG-U"/>
    <property type="match status" value="1"/>
</dbReference>
<dbReference type="Proteomes" id="UP000053201">
    <property type="component" value="Unassembled WGS sequence"/>
</dbReference>
<sequence>MSKPSSTSFEKDSPDISNHEDEDPVVRIPVWTGIALRLALFFYTDASSFFKHRVETSTPVTSWKRFQEGLHLFQHGLPPYDGGVYHQAPLLLAVFNFLPPILIPFLFVALDYWIARGLVEIASYKRKTLQEEVWPEPTLKPTLLAPPPLEEESDEEETETPNQETAGLNRDAHTEQIKEAPKGDTLIPPWLVDDPATLLPKKRPKATKKTPSQPQDVTRPVDALLQAEDIGSIYLLNPFSVMTCLAQSTLLFTILAVIHGLRFAIRGNRSLSMLCIAIAAYLSLYPAMMIAPAVLILARNSHVGISKEMRTSLPLFIGYAVALLGLSYLLIGSWQFLESTYGVILFVPDLTPNIGLFWYFFIEMFDQFRTFFLCVFQILVFIFVVPVSMVFKNHPLFVAFLLTAIMAIFKSYPSLGDTALYLTFLSMNRELFKYMRHSFLVFSALFFASVLGPLFYYLWLYAGSGNANFFYAITLVFALAQVILITDTGFAMARREWDRLNPDLRTKRVELIHR</sequence>
<dbReference type="VEuPathDB" id="FungiDB:SPPG_07145"/>
<dbReference type="RefSeq" id="XP_016605721.1">
    <property type="nucleotide sequence ID" value="XM_016755320.1"/>
</dbReference>
<feature type="transmembrane region" description="Helical" evidence="10">
    <location>
        <begin position="271"/>
        <end position="295"/>
    </location>
</feature>
<feature type="compositionally biased region" description="Basic and acidic residues" evidence="9">
    <location>
        <begin position="9"/>
        <end position="19"/>
    </location>
</feature>
<evidence type="ECO:0000256" key="6">
    <source>
        <dbReference type="ARBA" id="ARBA00022824"/>
    </source>
</evidence>
<dbReference type="GO" id="GO:0016255">
    <property type="term" value="P:attachment of GPI anchor to protein"/>
    <property type="evidence" value="ECO:0007669"/>
    <property type="project" value="InterPro"/>
</dbReference>
<feature type="transmembrane region" description="Helical" evidence="10">
    <location>
        <begin position="90"/>
        <end position="115"/>
    </location>
</feature>